<dbReference type="GO" id="GO:0003729">
    <property type="term" value="F:mRNA binding"/>
    <property type="evidence" value="ECO:0007669"/>
    <property type="project" value="TreeGrafter"/>
</dbReference>
<evidence type="ECO:0000313" key="5">
    <source>
        <dbReference type="EMBL" id="CZR52384.1"/>
    </source>
</evidence>
<dbReference type="Pfam" id="PF22952">
    <property type="entry name" value="KH_11"/>
    <property type="match status" value="1"/>
</dbReference>
<feature type="domain" description="K Homology" evidence="4">
    <location>
        <begin position="707"/>
        <end position="775"/>
    </location>
</feature>
<feature type="domain" description="K Homology" evidence="4">
    <location>
        <begin position="310"/>
        <end position="395"/>
    </location>
</feature>
<feature type="domain" description="K Homology" evidence="4">
    <location>
        <begin position="1214"/>
        <end position="1283"/>
    </location>
</feature>
<feature type="region of interest" description="Disordered" evidence="3">
    <location>
        <begin position="817"/>
        <end position="845"/>
    </location>
</feature>
<feature type="domain" description="K Homology" evidence="4">
    <location>
        <begin position="950"/>
        <end position="1027"/>
    </location>
</feature>
<dbReference type="PANTHER" id="PTHR10627:SF31">
    <property type="entry name" value="DODECA-SATELLITE-BINDING PROTEIN 1, ISOFORM A"/>
    <property type="match status" value="1"/>
</dbReference>
<evidence type="ECO:0000256" key="2">
    <source>
        <dbReference type="PROSITE-ProRule" id="PRU00117"/>
    </source>
</evidence>
<dbReference type="InterPro" id="IPR004087">
    <property type="entry name" value="KH_dom"/>
</dbReference>
<feature type="domain" description="K Homology" evidence="4">
    <location>
        <begin position="1100"/>
        <end position="1209"/>
    </location>
</feature>
<keyword evidence="1" id="KW-0677">Repeat</keyword>
<feature type="compositionally biased region" description="Polar residues" evidence="3">
    <location>
        <begin position="1"/>
        <end position="16"/>
    </location>
</feature>
<feature type="domain" description="K Homology" evidence="4">
    <location>
        <begin position="1031"/>
        <end position="1099"/>
    </location>
</feature>
<feature type="compositionally biased region" description="Basic and acidic residues" evidence="3">
    <location>
        <begin position="75"/>
        <end position="88"/>
    </location>
</feature>
<feature type="domain" description="K Homology" evidence="4">
    <location>
        <begin position="400"/>
        <end position="467"/>
    </location>
</feature>
<feature type="domain" description="K Homology" evidence="4">
    <location>
        <begin position="231"/>
        <end position="306"/>
    </location>
</feature>
<gene>
    <name evidence="5" type="ORF">PAC_02261</name>
</gene>
<dbReference type="PROSITE" id="PS50084">
    <property type="entry name" value="KH_TYPE_1"/>
    <property type="match status" value="7"/>
</dbReference>
<feature type="domain" description="K Homology" evidence="4">
    <location>
        <begin position="873"/>
        <end position="946"/>
    </location>
</feature>
<dbReference type="STRING" id="576137.A0A1L7WHZ4"/>
<dbReference type="OrthoDB" id="10027144at2759"/>
<dbReference type="PANTHER" id="PTHR10627">
    <property type="entry name" value="SCP160"/>
    <property type="match status" value="1"/>
</dbReference>
<feature type="compositionally biased region" description="Low complexity" evidence="3">
    <location>
        <begin position="58"/>
        <end position="72"/>
    </location>
</feature>
<feature type="domain" description="K Homology" evidence="4">
    <location>
        <begin position="779"/>
        <end position="868"/>
    </location>
</feature>
<dbReference type="Gene3D" id="3.30.1370.10">
    <property type="entry name" value="K Homology domain, type 1"/>
    <property type="match status" value="7"/>
</dbReference>
<dbReference type="Proteomes" id="UP000184330">
    <property type="component" value="Unassembled WGS sequence"/>
</dbReference>
<reference evidence="5 6" key="1">
    <citation type="submission" date="2016-03" db="EMBL/GenBank/DDBJ databases">
        <authorList>
            <person name="Ploux O."/>
        </authorList>
    </citation>
    <scope>NUCLEOTIDE SEQUENCE [LARGE SCALE GENOMIC DNA]</scope>
    <source>
        <strain evidence="5 6">UAMH 11012</strain>
    </source>
</reference>
<evidence type="ECO:0000256" key="1">
    <source>
        <dbReference type="ARBA" id="ARBA00022737"/>
    </source>
</evidence>
<dbReference type="InterPro" id="IPR054548">
    <property type="entry name" value="SCP160-like_KH"/>
</dbReference>
<evidence type="ECO:0000313" key="6">
    <source>
        <dbReference type="Proteomes" id="UP000184330"/>
    </source>
</evidence>
<dbReference type="CDD" id="cd02394">
    <property type="entry name" value="KH-I_Vigilin_rpt6"/>
    <property type="match status" value="1"/>
</dbReference>
<keyword evidence="2" id="KW-0694">RNA-binding</keyword>
<feature type="region of interest" description="Disordered" evidence="3">
    <location>
        <begin position="1"/>
        <end position="153"/>
    </location>
</feature>
<dbReference type="InterPro" id="IPR004088">
    <property type="entry name" value="KH_dom_type_1"/>
</dbReference>
<sequence length="1311" mass="141313">MASATSAAQNGVNGTDSGAAPAHAPHNPTVEEVPDESDLNGKPHPQSEKTILESLDDASAAPTWAATPSAKAAGKRKEEPSAKDKRPVIDTQSSDLFPGLGGPKPAAATTFNTSWGKKVAPVNGRSNGTPTTGASTPTSDGPTPPSAKAAPHSLASQISPPLLVLQKHEVLPRTQMKKPLPDIMKDINKKLRTNLTMTQGAGGVFEFRETSNQKEALKKQAIRDLGQQIGVKTSIKVAIPRSARAHVIGKGGSMIKSLQESTGARIQMPKMDDSEPTDEDDDIDIVIEGNPMAVLLAKKAVENIANERTANVSTKLRTIPAEFYPFIAQSTSDLEGLHNVRIEMPPDHAWLPQTPTAVEGQAPVFVPAGGDNHISLSGDRLAVQAARAEIEQLAQRLRQELAMRQFSLSRGQRDFVVGRHGLTPQEFLAQTQCALIIPPNATTDDVSIIGPAAQLEAAINFADEKAGAVSNSSFGFMLPSTIASNFAQYLRERQEIERMEKLYGAHIVSSIDEDGQIEYEILSQNGKKNNDATREIKAIFKAHPRDRLAPLDIDPFFHAHLRRTILPEVRQQHGVHIVIPDGSAAGAPVLLVFEGPESTESGYKVPQAVPSAREKAAFKQGLEDARARILDIISKQAAIISTTIDVPKIHHEKLRKFIKDEQQKRAEDDIPVRVSAAGTLVTLRGPAPAVESLAAKVNAFVENAIADEKERGFVLPAFDFPQKHANQLIGKGGSHIRELRDKFDVDINVKDGQVELKGPKAKCEAAKSHILSLGRQWADEATYTLKVEPKYHSELIGAQGALINRLQTKYRVQIHFPRSAKPVRDDQSSADAASVKGGRRDQAPDEVVIRGPKKGADEAREEILSYLQYLKDNSHEEKISVQASQIPSLIGQGGSGMDEIRQVSGARVDIPKAARDQDPATRVEILIKGTKAQAIQAKKMIEEKRAIYDSTVVKSVEVDKKHHRALIGAGGSALRDIVVNAGGSDDKRELAKTVQFPKADADGNTIKVTGKEDLVDKIIASIQQIVIDRDNQTTETIDVPTDKHRSLIGRGGETKKELEAKFKVSIDIPRQGSEDSAIKITGLAKDVGAAKSHIQELTKEQAGETIQVPRKVHHSVSDNGQFFRKLRNDHQVTVDHAGSKLPPKPSASEPAWSNVTDLPLITDEDTSDAYAFRTASLSGISDDGEIPWVLRGSPESIAKAKATLAAAIEQALKNDTLGHLTLPDPSTYRYVIGQGGSKVNSIRKATGCKITVPRDQAAGQPIEIIGSYDGVEKARQLILKAVKEGIANGGNRGTNGRFGGAANGNGNGNWD</sequence>
<organism evidence="5 6">
    <name type="scientific">Phialocephala subalpina</name>
    <dbReference type="NCBI Taxonomy" id="576137"/>
    <lineage>
        <taxon>Eukaryota</taxon>
        <taxon>Fungi</taxon>
        <taxon>Dikarya</taxon>
        <taxon>Ascomycota</taxon>
        <taxon>Pezizomycotina</taxon>
        <taxon>Leotiomycetes</taxon>
        <taxon>Helotiales</taxon>
        <taxon>Mollisiaceae</taxon>
        <taxon>Phialocephala</taxon>
        <taxon>Phialocephala fortinii species complex</taxon>
    </lineage>
</organism>
<evidence type="ECO:0000259" key="4">
    <source>
        <dbReference type="SMART" id="SM00322"/>
    </source>
</evidence>
<feature type="compositionally biased region" description="Low complexity" evidence="3">
    <location>
        <begin position="128"/>
        <end position="141"/>
    </location>
</feature>
<dbReference type="EMBL" id="FJOG01000002">
    <property type="protein sequence ID" value="CZR52384.1"/>
    <property type="molecule type" value="Genomic_DNA"/>
</dbReference>
<evidence type="ECO:0000256" key="3">
    <source>
        <dbReference type="SAM" id="MobiDB-lite"/>
    </source>
</evidence>
<feature type="compositionally biased region" description="Basic and acidic residues" evidence="3">
    <location>
        <begin position="39"/>
        <end position="51"/>
    </location>
</feature>
<feature type="region of interest" description="Disordered" evidence="3">
    <location>
        <begin position="1290"/>
        <end position="1311"/>
    </location>
</feature>
<dbReference type="Pfam" id="PF00013">
    <property type="entry name" value="KH_1"/>
    <property type="match status" value="6"/>
</dbReference>
<dbReference type="SUPFAM" id="SSF54791">
    <property type="entry name" value="Eukaryotic type KH-domain (KH-domain type I)"/>
    <property type="match status" value="7"/>
</dbReference>
<proteinExistence type="predicted"/>
<accession>A0A1L7WHZ4</accession>
<protein>
    <submittedName>
        <fullName evidence="5">Related to SCP160 protein</fullName>
    </submittedName>
</protein>
<dbReference type="SMART" id="SM00322">
    <property type="entry name" value="KH"/>
    <property type="match status" value="10"/>
</dbReference>
<keyword evidence="6" id="KW-1185">Reference proteome</keyword>
<dbReference type="GO" id="GO:0005737">
    <property type="term" value="C:cytoplasm"/>
    <property type="evidence" value="ECO:0007669"/>
    <property type="project" value="TreeGrafter"/>
</dbReference>
<name>A0A1L7WHZ4_9HELO</name>
<dbReference type="InterPro" id="IPR036612">
    <property type="entry name" value="KH_dom_type_1_sf"/>
</dbReference>